<keyword evidence="2" id="KW-1185">Reference proteome</keyword>
<name>A0ABU8BL01_9BRAD</name>
<organism evidence="1 2">
    <name type="scientific">Bradyrhizobium algeriense</name>
    <dbReference type="NCBI Taxonomy" id="634784"/>
    <lineage>
        <taxon>Bacteria</taxon>
        <taxon>Pseudomonadati</taxon>
        <taxon>Pseudomonadota</taxon>
        <taxon>Alphaproteobacteria</taxon>
        <taxon>Hyphomicrobiales</taxon>
        <taxon>Nitrobacteraceae</taxon>
        <taxon>Bradyrhizobium</taxon>
    </lineage>
</organism>
<gene>
    <name evidence="1" type="ORF">V1286_006770</name>
</gene>
<dbReference type="EMBL" id="JAZHRV010000001">
    <property type="protein sequence ID" value="MEH2559241.1"/>
    <property type="molecule type" value="Genomic_DNA"/>
</dbReference>
<proteinExistence type="predicted"/>
<accession>A0ABU8BL01</accession>
<evidence type="ECO:0000313" key="2">
    <source>
        <dbReference type="Proteomes" id="UP001364224"/>
    </source>
</evidence>
<dbReference type="Proteomes" id="UP001364224">
    <property type="component" value="Unassembled WGS sequence"/>
</dbReference>
<comment type="caution">
    <text evidence="1">The sequence shown here is derived from an EMBL/GenBank/DDBJ whole genome shotgun (WGS) entry which is preliminary data.</text>
</comment>
<protein>
    <submittedName>
        <fullName evidence="1">Uncharacterized protein</fullName>
    </submittedName>
</protein>
<sequence>MRRPPRNPFHHSDLGGAFLAFAPKFCDDDQDITRGPLSDDHLPYPTRHQRSSILSLLIDALRYRRERKTDAGPVGS</sequence>
<reference evidence="1 2" key="1">
    <citation type="submission" date="2024-02" db="EMBL/GenBank/DDBJ databases">
        <title>Adaptive strategies in a cosmopolitan and abundant soil bacterium.</title>
        <authorList>
            <person name="Carini P."/>
        </authorList>
    </citation>
    <scope>NUCLEOTIDE SEQUENCE [LARGE SCALE GENOMIC DNA]</scope>
    <source>
        <strain evidence="1 2">AZCC 1608</strain>
    </source>
</reference>
<dbReference type="RefSeq" id="WP_334487151.1">
    <property type="nucleotide sequence ID" value="NZ_JAZHRV010000001.1"/>
</dbReference>
<evidence type="ECO:0000313" key="1">
    <source>
        <dbReference type="EMBL" id="MEH2559241.1"/>
    </source>
</evidence>